<organism evidence="2 3">
    <name type="scientific">Coniella lustricola</name>
    <dbReference type="NCBI Taxonomy" id="2025994"/>
    <lineage>
        <taxon>Eukaryota</taxon>
        <taxon>Fungi</taxon>
        <taxon>Dikarya</taxon>
        <taxon>Ascomycota</taxon>
        <taxon>Pezizomycotina</taxon>
        <taxon>Sordariomycetes</taxon>
        <taxon>Sordariomycetidae</taxon>
        <taxon>Diaporthales</taxon>
        <taxon>Schizoparmaceae</taxon>
        <taxon>Coniella</taxon>
    </lineage>
</organism>
<feature type="chain" id="PRO_5015691939" description="Secreted protein" evidence="1">
    <location>
        <begin position="28"/>
        <end position="112"/>
    </location>
</feature>
<keyword evidence="1" id="KW-0732">Signal</keyword>
<dbReference type="InParanoid" id="A0A2T2ZVZ5"/>
<evidence type="ECO:0000256" key="1">
    <source>
        <dbReference type="SAM" id="SignalP"/>
    </source>
</evidence>
<evidence type="ECO:0000313" key="2">
    <source>
        <dbReference type="EMBL" id="PSR78099.1"/>
    </source>
</evidence>
<accession>A0A2T2ZVZ5</accession>
<dbReference type="AlphaFoldDB" id="A0A2T2ZVZ5"/>
<sequence>MFVGCAVLLRRFSFLLLVHQMMVLMEFQELNSIKHPDSNAASRYRQKTLTNNTEPIPFEHTIFFHGFGFSVIACLSRVQCFSGIFPLFVSLRKIQTPLLRRLEAVHGSHPSI</sequence>
<name>A0A2T2ZVZ5_9PEZI</name>
<dbReference type="Proteomes" id="UP000241462">
    <property type="component" value="Unassembled WGS sequence"/>
</dbReference>
<reference evidence="2 3" key="1">
    <citation type="journal article" date="2018" name="Mycol. Prog.">
        <title>Coniella lustricola, a new species from submerged detritus.</title>
        <authorList>
            <person name="Raudabaugh D.B."/>
            <person name="Iturriaga T."/>
            <person name="Carver A."/>
            <person name="Mondo S."/>
            <person name="Pangilinan J."/>
            <person name="Lipzen A."/>
            <person name="He G."/>
            <person name="Amirebrahimi M."/>
            <person name="Grigoriev I.V."/>
            <person name="Miller A.N."/>
        </authorList>
    </citation>
    <scope>NUCLEOTIDE SEQUENCE [LARGE SCALE GENOMIC DNA]</scope>
    <source>
        <strain evidence="2 3">B22-T-1</strain>
    </source>
</reference>
<dbReference type="EMBL" id="KZ678621">
    <property type="protein sequence ID" value="PSR78099.1"/>
    <property type="molecule type" value="Genomic_DNA"/>
</dbReference>
<protein>
    <recommendedName>
        <fullName evidence="4">Secreted protein</fullName>
    </recommendedName>
</protein>
<gene>
    <name evidence="2" type="ORF">BD289DRAFT_444406</name>
</gene>
<feature type="signal peptide" evidence="1">
    <location>
        <begin position="1"/>
        <end position="27"/>
    </location>
</feature>
<evidence type="ECO:0000313" key="3">
    <source>
        <dbReference type="Proteomes" id="UP000241462"/>
    </source>
</evidence>
<proteinExistence type="predicted"/>
<keyword evidence="3" id="KW-1185">Reference proteome</keyword>
<evidence type="ECO:0008006" key="4">
    <source>
        <dbReference type="Google" id="ProtNLM"/>
    </source>
</evidence>